<gene>
    <name evidence="1" type="ORF">RPERSI_LOCUS15016</name>
</gene>
<name>A0ACA9QT00_9GLOM</name>
<keyword evidence="2" id="KW-1185">Reference proteome</keyword>
<accession>A0ACA9QT00</accession>
<evidence type="ECO:0000313" key="1">
    <source>
        <dbReference type="EMBL" id="CAG8758998.1"/>
    </source>
</evidence>
<sequence>FLSSTSTLFDKHLTKSRELVKEMLRERGLPIINTTASAFIKGDLKALKVNFKPVECNNKIAPEVDDLLPEQYILHDIHFADLEKQNFDVRKIDVSDDVRTFILKLHWVVKNSGTDETFTDTLMDDLLRIVGFNTFPLEIRNHQECRLFIGGHPYLTADPEFSIKMIDTAMIAVEDKHIENIEKWLDYGSGHGTNYTVYAVRIISTYVTFYKTVIPSSYFEELSEEGLPQKQSVEILRWPEENIPIAGLNIAEPEGRREVLEILIKIRKHLVEKGNYVY</sequence>
<dbReference type="Proteomes" id="UP000789920">
    <property type="component" value="Unassembled WGS sequence"/>
</dbReference>
<organism evidence="1 2">
    <name type="scientific">Racocetra persica</name>
    <dbReference type="NCBI Taxonomy" id="160502"/>
    <lineage>
        <taxon>Eukaryota</taxon>
        <taxon>Fungi</taxon>
        <taxon>Fungi incertae sedis</taxon>
        <taxon>Mucoromycota</taxon>
        <taxon>Glomeromycotina</taxon>
        <taxon>Glomeromycetes</taxon>
        <taxon>Diversisporales</taxon>
        <taxon>Gigasporaceae</taxon>
        <taxon>Racocetra</taxon>
    </lineage>
</organism>
<evidence type="ECO:0000313" key="2">
    <source>
        <dbReference type="Proteomes" id="UP000789920"/>
    </source>
</evidence>
<dbReference type="EMBL" id="CAJVQC010035447">
    <property type="protein sequence ID" value="CAG8758998.1"/>
    <property type="molecule type" value="Genomic_DNA"/>
</dbReference>
<protein>
    <submittedName>
        <fullName evidence="1">3785_t:CDS:1</fullName>
    </submittedName>
</protein>
<feature type="non-terminal residue" evidence="1">
    <location>
        <position position="1"/>
    </location>
</feature>
<reference evidence="1" key="1">
    <citation type="submission" date="2021-06" db="EMBL/GenBank/DDBJ databases">
        <authorList>
            <person name="Kallberg Y."/>
            <person name="Tangrot J."/>
            <person name="Rosling A."/>
        </authorList>
    </citation>
    <scope>NUCLEOTIDE SEQUENCE</scope>
    <source>
        <strain evidence="1">MA461A</strain>
    </source>
</reference>
<proteinExistence type="predicted"/>
<comment type="caution">
    <text evidence="1">The sequence shown here is derived from an EMBL/GenBank/DDBJ whole genome shotgun (WGS) entry which is preliminary data.</text>
</comment>